<gene>
    <name evidence="1" type="ORF">B9G39_00130</name>
</gene>
<comment type="caution">
    <text evidence="1">The sequence shown here is derived from an EMBL/GenBank/DDBJ whole genome shotgun (WGS) entry which is preliminary data.</text>
</comment>
<proteinExistence type="predicted"/>
<keyword evidence="2" id="KW-1185">Reference proteome</keyword>
<organism evidence="1 2">
    <name type="scientific">Zooshikella ganghwensis</name>
    <dbReference type="NCBI Taxonomy" id="202772"/>
    <lineage>
        <taxon>Bacteria</taxon>
        <taxon>Pseudomonadati</taxon>
        <taxon>Pseudomonadota</taxon>
        <taxon>Gammaproteobacteria</taxon>
        <taxon>Oceanospirillales</taxon>
        <taxon>Zooshikellaceae</taxon>
        <taxon>Zooshikella</taxon>
    </lineage>
</organism>
<dbReference type="AlphaFoldDB" id="A0A4P9VIF8"/>
<name>A0A4P9VIF8_9GAMM</name>
<dbReference type="InterPro" id="IPR021739">
    <property type="entry name" value="SaV-like"/>
</dbReference>
<protein>
    <submittedName>
        <fullName evidence="1">DUF3310 domain-containing protein</fullName>
    </submittedName>
</protein>
<dbReference type="EMBL" id="NDXW01000001">
    <property type="protein sequence ID" value="RDH41977.1"/>
    <property type="molecule type" value="Genomic_DNA"/>
</dbReference>
<dbReference type="Pfam" id="PF11753">
    <property type="entry name" value="DUF3310"/>
    <property type="match status" value="1"/>
</dbReference>
<accession>A0A4P9VIF8</accession>
<evidence type="ECO:0000313" key="1">
    <source>
        <dbReference type="EMBL" id="RDH41977.1"/>
    </source>
</evidence>
<evidence type="ECO:0000313" key="2">
    <source>
        <dbReference type="Proteomes" id="UP000257039"/>
    </source>
</evidence>
<reference evidence="1 2" key="1">
    <citation type="submission" date="2017-04" db="EMBL/GenBank/DDBJ databases">
        <title>Draft genome sequence of Zooshikella ganghwensis VG4 isolated from Red Sea sediments.</title>
        <authorList>
            <person name="Rehman Z."/>
            <person name="Alam I."/>
            <person name="Kamau A."/>
            <person name="Bajic V."/>
            <person name="Leiknes T."/>
        </authorList>
    </citation>
    <scope>NUCLEOTIDE SEQUENCE [LARGE SCALE GENOMIC DNA]</scope>
    <source>
        <strain evidence="1 2">VG4</strain>
    </source>
</reference>
<dbReference type="Proteomes" id="UP000257039">
    <property type="component" value="Unassembled WGS sequence"/>
</dbReference>
<sequence>MPFIPYRHFEKISGGNLSKDKSDLFNESTYLSEIRKYIDKTYSQHHAFKKLQTSELIYSKPERGLHFSISNIIKYADRFGDKKGMNRSDLYKICHYAVHALYCSDHVDVSEVNCNLCKYICSLHV</sequence>